<evidence type="ECO:0000256" key="4">
    <source>
        <dbReference type="ARBA" id="ARBA00022884"/>
    </source>
</evidence>
<reference evidence="9" key="1">
    <citation type="submission" date="2016-11" db="UniProtKB">
        <authorList>
            <consortium name="WormBaseParasite"/>
        </authorList>
    </citation>
    <scope>IDENTIFICATION</scope>
</reference>
<dbReference type="Pfam" id="PF08662">
    <property type="entry name" value="eIF2A"/>
    <property type="match status" value="1"/>
</dbReference>
<evidence type="ECO:0000256" key="2">
    <source>
        <dbReference type="ARBA" id="ARBA00022540"/>
    </source>
</evidence>
<organism evidence="8 9">
    <name type="scientific">Macrostomum lignano</name>
    <dbReference type="NCBI Taxonomy" id="282301"/>
    <lineage>
        <taxon>Eukaryota</taxon>
        <taxon>Metazoa</taxon>
        <taxon>Spiralia</taxon>
        <taxon>Lophotrochozoa</taxon>
        <taxon>Platyhelminthes</taxon>
        <taxon>Rhabditophora</taxon>
        <taxon>Macrostomorpha</taxon>
        <taxon>Macrostomida</taxon>
        <taxon>Macrostomidae</taxon>
        <taxon>Macrostomum</taxon>
    </lineage>
</organism>
<keyword evidence="2" id="KW-0396">Initiation factor</keyword>
<dbReference type="Proteomes" id="UP000095280">
    <property type="component" value="Unplaced"/>
</dbReference>
<dbReference type="GO" id="GO:0031369">
    <property type="term" value="F:translation initiation factor binding"/>
    <property type="evidence" value="ECO:0007669"/>
    <property type="project" value="InterPro"/>
</dbReference>
<keyword evidence="3" id="KW-0853">WD repeat</keyword>
<feature type="domain" description="Translation initiation factor beta propellor-like" evidence="7">
    <location>
        <begin position="275"/>
        <end position="330"/>
    </location>
</feature>
<dbReference type="PANTHER" id="PTHR14068:SF0">
    <property type="entry name" value="EUKARYOTIC TRANSLATION INITIATION FACTOR 3 SUBUNIT B"/>
    <property type="match status" value="1"/>
</dbReference>
<dbReference type="InterPro" id="IPR011400">
    <property type="entry name" value="EIF3B"/>
</dbReference>
<evidence type="ECO:0000313" key="9">
    <source>
        <dbReference type="WBParaSite" id="maker-unitig_21493-snap-gene-0.3-mRNA-1"/>
    </source>
</evidence>
<keyword evidence="4" id="KW-0694">RNA-binding</keyword>
<dbReference type="GO" id="GO:0003723">
    <property type="term" value="F:RNA binding"/>
    <property type="evidence" value="ECO:0007669"/>
    <property type="project" value="UniProtKB-KW"/>
</dbReference>
<keyword evidence="8" id="KW-1185">Reference proteome</keyword>
<evidence type="ECO:0000313" key="8">
    <source>
        <dbReference type="Proteomes" id="UP000095280"/>
    </source>
</evidence>
<dbReference type="GO" id="GO:0003743">
    <property type="term" value="F:translation initiation factor activity"/>
    <property type="evidence" value="ECO:0007669"/>
    <property type="project" value="UniProtKB-KW"/>
</dbReference>
<evidence type="ECO:0000256" key="5">
    <source>
        <dbReference type="ARBA" id="ARBA00022917"/>
    </source>
</evidence>
<evidence type="ECO:0000256" key="1">
    <source>
        <dbReference type="ARBA" id="ARBA00022490"/>
    </source>
</evidence>
<dbReference type="PANTHER" id="PTHR14068">
    <property type="entry name" value="EUKARYOTIC TRANSLATION INITIATION FACTOR 3 EIF3 -RELATED"/>
    <property type="match status" value="1"/>
</dbReference>
<protein>
    <submittedName>
        <fullName evidence="9">EIF2A domain-containing protein</fullName>
    </submittedName>
</protein>
<keyword evidence="5" id="KW-0648">Protein biosynthesis</keyword>
<accession>A0A1I8F5R1</accession>
<sequence>ADADDEWKPPEKAPFVDLKRPAAPGCARTAVNDQFGVLHTAGSVAPIYWHWPGDPQPVDSATRNNWTESRLHWSPLGYLVTFSPSMFEVDTGKMERSFLHEQAAKWPVFKWSHKRANSLCPECKRAKRCRDVQDLSWSPTDNYPGLLWIGRNGQARQPARVYSKTMPEKRRGGYLRCCLMWPIAECTGIPQGNYLCVRVNRYTKKKLDADNTPKYINIYTNFESRTPSPASTGRPHGSKFAMVQGIASKGLSVVFYQVNAHDIEKVKVLEKRNVNTDQLVAYWSTSGATDIEWDPTGRYVVTTVSFWHVKVDNASHVYSSHGTLLYKLNKLESESLSVRLATEAANSANIKKNMKTYSRSTVRERGSAVLPLAPAKELLEKRARLKTELREMGVDTDELDSNAQDFRRGDAGIPHQGGTHSH</sequence>
<evidence type="ECO:0000259" key="7">
    <source>
        <dbReference type="Pfam" id="PF08662"/>
    </source>
</evidence>
<dbReference type="WBParaSite" id="maker-unitig_21493-snap-gene-0.3-mRNA-1">
    <property type="protein sequence ID" value="maker-unitig_21493-snap-gene-0.3-mRNA-1"/>
    <property type="gene ID" value="maker-unitig_21493-snap-gene-0.3"/>
</dbReference>
<evidence type="ECO:0000256" key="6">
    <source>
        <dbReference type="SAM" id="MobiDB-lite"/>
    </source>
</evidence>
<dbReference type="InterPro" id="IPR013979">
    <property type="entry name" value="TIF_beta_prop-like"/>
</dbReference>
<dbReference type="GO" id="GO:0005852">
    <property type="term" value="C:eukaryotic translation initiation factor 3 complex"/>
    <property type="evidence" value="ECO:0007669"/>
    <property type="project" value="InterPro"/>
</dbReference>
<keyword evidence="1" id="KW-0963">Cytoplasm</keyword>
<feature type="region of interest" description="Disordered" evidence="6">
    <location>
        <begin position="396"/>
        <end position="422"/>
    </location>
</feature>
<proteinExistence type="predicted"/>
<name>A0A1I8F5R1_9PLAT</name>
<evidence type="ECO:0000256" key="3">
    <source>
        <dbReference type="ARBA" id="ARBA00022574"/>
    </source>
</evidence>
<dbReference type="AlphaFoldDB" id="A0A1I8F5R1"/>